<dbReference type="VEuPathDB" id="VectorBase:AGAMI1_007448"/>
<feature type="non-terminal residue" evidence="4">
    <location>
        <position position="1"/>
    </location>
</feature>
<evidence type="ECO:0000256" key="1">
    <source>
        <dbReference type="PROSITE-ProRule" id="PRU00047"/>
    </source>
</evidence>
<organism evidence="4">
    <name type="scientific">Anopheles gambiae</name>
    <name type="common">African malaria mosquito</name>
    <dbReference type="NCBI Taxonomy" id="7165"/>
    <lineage>
        <taxon>Eukaryota</taxon>
        <taxon>Metazoa</taxon>
        <taxon>Ecdysozoa</taxon>
        <taxon>Arthropoda</taxon>
        <taxon>Hexapoda</taxon>
        <taxon>Insecta</taxon>
        <taxon>Pterygota</taxon>
        <taxon>Neoptera</taxon>
        <taxon>Endopterygota</taxon>
        <taxon>Diptera</taxon>
        <taxon>Nematocera</taxon>
        <taxon>Culicoidea</taxon>
        <taxon>Culicidae</taxon>
        <taxon>Anophelinae</taxon>
        <taxon>Anopheles</taxon>
    </lineage>
</organism>
<feature type="compositionally biased region" description="Low complexity" evidence="2">
    <location>
        <begin position="17"/>
        <end position="60"/>
    </location>
</feature>
<sequence length="353" mass="39475">SSRTTRRQRQKAFGKRSSSASLRSSAANFAAWLRGNSGSPLSSISSSSRNSSSCNNSSSSGTHSDRPVAGMLQQQQQQQRQPQRQAVVGTQQQQQRRQQQQHQQRSNATQAQRREQLRNEQRRPARLRQDQIIFEPAEGTSYKVLYEKIRLNPRLQEENKGVHQGYRTTRDFLRLELKKDTDAASLLQRIQQEVGDLAAGRIVTEMAEVLITGIDMLAKKEDVERGLQRALERTAVAATTSLWERRDGTQRARVRLPRRDTDLLLDKRIVVGHSVCLVRSAPKQQQSAVRCFRCLERGHTTADCAGEDRSSLCLHCGAADHRAASCTSDPKCIVCGGPHRIAAPMCKGPPSQC</sequence>
<proteinExistence type="predicted"/>
<accession>Q868R3</accession>
<dbReference type="AlphaFoldDB" id="Q868R3"/>
<feature type="domain" description="CCHC-type" evidence="3">
    <location>
        <begin position="290"/>
        <end position="304"/>
    </location>
</feature>
<feature type="compositionally biased region" description="Low complexity" evidence="2">
    <location>
        <begin position="73"/>
        <end position="111"/>
    </location>
</feature>
<keyword evidence="1" id="KW-0862">Zinc</keyword>
<name>Q868R3_ANOGA</name>
<dbReference type="InterPro" id="IPR036875">
    <property type="entry name" value="Znf_CCHC_sf"/>
</dbReference>
<evidence type="ECO:0000256" key="2">
    <source>
        <dbReference type="SAM" id="MobiDB-lite"/>
    </source>
</evidence>
<dbReference type="GO" id="GO:0003676">
    <property type="term" value="F:nucleic acid binding"/>
    <property type="evidence" value="ECO:0007669"/>
    <property type="project" value="InterPro"/>
</dbReference>
<dbReference type="SMART" id="SM00343">
    <property type="entry name" value="ZnF_C2HC"/>
    <property type="match status" value="2"/>
</dbReference>
<dbReference type="PROSITE" id="PS50158">
    <property type="entry name" value="ZF_CCHC"/>
    <property type="match status" value="1"/>
</dbReference>
<reference evidence="4" key="1">
    <citation type="journal article" date="2003" name="Mol. Biol. Evol.">
        <title>Evolution of target specificity in R1 clade non-LTR retrotransposons.</title>
        <authorList>
            <person name="Kojima K.K."/>
            <person name="Fujiwara H."/>
        </authorList>
    </citation>
    <scope>NUCLEOTIDE SEQUENCE</scope>
</reference>
<dbReference type="InterPro" id="IPR001878">
    <property type="entry name" value="Znf_CCHC"/>
</dbReference>
<feature type="compositionally biased region" description="Basic and acidic residues" evidence="2">
    <location>
        <begin position="112"/>
        <end position="129"/>
    </location>
</feature>
<protein>
    <submittedName>
        <fullName evidence="4">Gag-like protein</fullName>
    </submittedName>
</protein>
<dbReference type="Gene3D" id="4.10.60.10">
    <property type="entry name" value="Zinc finger, CCHC-type"/>
    <property type="match status" value="1"/>
</dbReference>
<dbReference type="SUPFAM" id="SSF57756">
    <property type="entry name" value="Retrovirus zinc finger-like domains"/>
    <property type="match status" value="1"/>
</dbReference>
<keyword evidence="1" id="KW-0479">Metal-binding</keyword>
<keyword evidence="1" id="KW-0863">Zinc-finger</keyword>
<dbReference type="EMBL" id="AB090821">
    <property type="protein sequence ID" value="BAC57917.1"/>
    <property type="molecule type" value="Genomic_DNA"/>
</dbReference>
<evidence type="ECO:0000313" key="4">
    <source>
        <dbReference type="EMBL" id="BAC57917.1"/>
    </source>
</evidence>
<evidence type="ECO:0000259" key="3">
    <source>
        <dbReference type="PROSITE" id="PS50158"/>
    </source>
</evidence>
<dbReference type="GO" id="GO:0008270">
    <property type="term" value="F:zinc ion binding"/>
    <property type="evidence" value="ECO:0007669"/>
    <property type="project" value="UniProtKB-KW"/>
</dbReference>
<feature type="region of interest" description="Disordered" evidence="2">
    <location>
        <begin position="1"/>
        <end position="131"/>
    </location>
</feature>
<feature type="compositionally biased region" description="Basic residues" evidence="2">
    <location>
        <begin position="1"/>
        <end position="14"/>
    </location>
</feature>